<comment type="caution">
    <text evidence="1">The sequence shown here is derived from an EMBL/GenBank/DDBJ whole genome shotgun (WGS) entry which is preliminary data.</text>
</comment>
<dbReference type="Proteomes" id="UP000186817">
    <property type="component" value="Unassembled WGS sequence"/>
</dbReference>
<proteinExistence type="predicted"/>
<evidence type="ECO:0000313" key="1">
    <source>
        <dbReference type="EMBL" id="OLP91385.1"/>
    </source>
</evidence>
<name>A0A1Q9D870_SYMMI</name>
<dbReference type="EMBL" id="LSRX01000667">
    <property type="protein sequence ID" value="OLP91385.1"/>
    <property type="molecule type" value="Genomic_DNA"/>
</dbReference>
<gene>
    <name evidence="1" type="ORF">AK812_SmicGene26922</name>
</gene>
<protein>
    <submittedName>
        <fullName evidence="1">Uncharacterized protein</fullName>
    </submittedName>
</protein>
<reference evidence="1 2" key="1">
    <citation type="submission" date="2016-02" db="EMBL/GenBank/DDBJ databases">
        <title>Genome analysis of coral dinoflagellate symbionts highlights evolutionary adaptations to a symbiotic lifestyle.</title>
        <authorList>
            <person name="Aranda M."/>
            <person name="Li Y."/>
            <person name="Liew Y.J."/>
            <person name="Baumgarten S."/>
            <person name="Simakov O."/>
            <person name="Wilson M."/>
            <person name="Piel J."/>
            <person name="Ashoor H."/>
            <person name="Bougouffa S."/>
            <person name="Bajic V.B."/>
            <person name="Ryu T."/>
            <person name="Ravasi T."/>
            <person name="Bayer T."/>
            <person name="Micklem G."/>
            <person name="Kim H."/>
            <person name="Bhak J."/>
            <person name="Lajeunesse T.C."/>
            <person name="Voolstra C.R."/>
        </authorList>
    </citation>
    <scope>NUCLEOTIDE SEQUENCE [LARGE SCALE GENOMIC DNA]</scope>
    <source>
        <strain evidence="1 2">CCMP2467</strain>
    </source>
</reference>
<sequence length="478" mass="52787">MASQSSGSKSGNPLSHLGRKVFTTQRALAQILKQIRELDELPAATGRSAVKRAREQQLHDYDTPYGPIYIEPTLQKEDGFDVTIPSLSPAAMLHWACQHCAAFGQFLEKQMVLNPPTFAKNWTLAWYSDEVAPGNQLKHVNRRKVQVIYWSLKQLGSHAMTCGSCWFTLTVVRSTVVADMGGLVLNCPSGSRLLFADLGADLRSGAAPKDILHKRASTTAALSCSVSEALNFLQVLRTYVVFWVLPTCNEDMRNACETWLSLCMVLDVLQKIGMGKIVPPVELQRLIQTTLDLAKARYGADSFWVPKCHLALHLPLQLSRHSCLLSCFVHERKHKIVKKISNQVLDTSRTFEKSILDDVLHGHVQHLAECPAKLQKELREVVGHDADIRAAHQAVHGGNLPVAAKDLVVMEVDGSQVVGRVGYHVSINGACYSHLTVWPHVKGSVFTVSNEVALVETRLIQATCLFSLKNDSAIVVLP</sequence>
<accession>A0A1Q9D870</accession>
<dbReference type="OrthoDB" id="407152at2759"/>
<organism evidence="1 2">
    <name type="scientific">Symbiodinium microadriaticum</name>
    <name type="common">Dinoflagellate</name>
    <name type="synonym">Zooxanthella microadriatica</name>
    <dbReference type="NCBI Taxonomy" id="2951"/>
    <lineage>
        <taxon>Eukaryota</taxon>
        <taxon>Sar</taxon>
        <taxon>Alveolata</taxon>
        <taxon>Dinophyceae</taxon>
        <taxon>Suessiales</taxon>
        <taxon>Symbiodiniaceae</taxon>
        <taxon>Symbiodinium</taxon>
    </lineage>
</organism>
<evidence type="ECO:0000313" key="2">
    <source>
        <dbReference type="Proteomes" id="UP000186817"/>
    </source>
</evidence>
<keyword evidence="2" id="KW-1185">Reference proteome</keyword>
<dbReference type="AlphaFoldDB" id="A0A1Q9D870"/>